<feature type="region of interest" description="Disordered" evidence="1">
    <location>
        <begin position="1"/>
        <end position="38"/>
    </location>
</feature>
<reference evidence="2 3" key="1">
    <citation type="submission" date="2014-04" db="EMBL/GenBank/DDBJ databases">
        <authorList>
            <consortium name="DOE Joint Genome Institute"/>
            <person name="Kuo A."/>
            <person name="Kohler A."/>
            <person name="Costa M.D."/>
            <person name="Nagy L.G."/>
            <person name="Floudas D."/>
            <person name="Copeland A."/>
            <person name="Barry K.W."/>
            <person name="Cichocki N."/>
            <person name="Veneault-Fourrey C."/>
            <person name="LaButti K."/>
            <person name="Lindquist E.A."/>
            <person name="Lipzen A."/>
            <person name="Lundell T."/>
            <person name="Morin E."/>
            <person name="Murat C."/>
            <person name="Sun H."/>
            <person name="Tunlid A."/>
            <person name="Henrissat B."/>
            <person name="Grigoriev I.V."/>
            <person name="Hibbett D.S."/>
            <person name="Martin F."/>
            <person name="Nordberg H.P."/>
            <person name="Cantor M.N."/>
            <person name="Hua S.X."/>
        </authorList>
    </citation>
    <scope>NUCLEOTIDE SEQUENCE [LARGE SCALE GENOMIC DNA]</scope>
    <source>
        <strain evidence="2 3">441</strain>
    </source>
</reference>
<reference evidence="3" key="2">
    <citation type="submission" date="2015-01" db="EMBL/GenBank/DDBJ databases">
        <title>Evolutionary Origins and Diversification of the Mycorrhizal Mutualists.</title>
        <authorList>
            <consortium name="DOE Joint Genome Institute"/>
            <consortium name="Mycorrhizal Genomics Consortium"/>
            <person name="Kohler A."/>
            <person name="Kuo A."/>
            <person name="Nagy L.G."/>
            <person name="Floudas D."/>
            <person name="Copeland A."/>
            <person name="Barry K.W."/>
            <person name="Cichocki N."/>
            <person name="Veneault-Fourrey C."/>
            <person name="LaButti K."/>
            <person name="Lindquist E.A."/>
            <person name="Lipzen A."/>
            <person name="Lundell T."/>
            <person name="Morin E."/>
            <person name="Murat C."/>
            <person name="Riley R."/>
            <person name="Ohm R."/>
            <person name="Sun H."/>
            <person name="Tunlid A."/>
            <person name="Henrissat B."/>
            <person name="Grigoriev I.V."/>
            <person name="Hibbett D.S."/>
            <person name="Martin F."/>
        </authorList>
    </citation>
    <scope>NUCLEOTIDE SEQUENCE [LARGE SCALE GENOMIC DNA]</scope>
    <source>
        <strain evidence="3">441</strain>
    </source>
</reference>
<keyword evidence="3" id="KW-1185">Reference proteome</keyword>
<accession>A0A0C9Y205</accession>
<sequence>MSKRLASFHGPSTPTSSPVSQPRHPGIPASPSRTSETTIHRKARTLLQELRSLSHAWDDLVLVDGLKAAHTLVDTRTELDNALALLAPGSLPRSPIVGPKLAIMEKCIAQLDTVLTKLQKNLRRMGAVVDNLEALYHEAQKTKGPKWCKEEPLWLSWSLEKFVLSMGGITTPYHRSLVLLEDLVNQLRSHSLSFETSRIIINQWVEQPYLEENGWDTQWEDLCTAEVEKWDTR</sequence>
<dbReference type="OrthoDB" id="17066at2759"/>
<proteinExistence type="predicted"/>
<dbReference type="HOGENOM" id="CLU_089014_0_0_1"/>
<name>A0A0C9Y205_9AGAM</name>
<dbReference type="Proteomes" id="UP000054018">
    <property type="component" value="Unassembled WGS sequence"/>
</dbReference>
<organism evidence="2 3">
    <name type="scientific">Pisolithus microcarpus 441</name>
    <dbReference type="NCBI Taxonomy" id="765257"/>
    <lineage>
        <taxon>Eukaryota</taxon>
        <taxon>Fungi</taxon>
        <taxon>Dikarya</taxon>
        <taxon>Basidiomycota</taxon>
        <taxon>Agaricomycotina</taxon>
        <taxon>Agaricomycetes</taxon>
        <taxon>Agaricomycetidae</taxon>
        <taxon>Boletales</taxon>
        <taxon>Sclerodermatineae</taxon>
        <taxon>Pisolithaceae</taxon>
        <taxon>Pisolithus</taxon>
    </lineage>
</organism>
<dbReference type="EMBL" id="KN833797">
    <property type="protein sequence ID" value="KIK18765.1"/>
    <property type="molecule type" value="Genomic_DNA"/>
</dbReference>
<feature type="compositionally biased region" description="Low complexity" evidence="1">
    <location>
        <begin position="11"/>
        <end position="22"/>
    </location>
</feature>
<evidence type="ECO:0000313" key="2">
    <source>
        <dbReference type="EMBL" id="KIK18765.1"/>
    </source>
</evidence>
<protein>
    <submittedName>
        <fullName evidence="2">Uncharacterized protein</fullName>
    </submittedName>
</protein>
<evidence type="ECO:0000313" key="3">
    <source>
        <dbReference type="Proteomes" id="UP000054018"/>
    </source>
</evidence>
<evidence type="ECO:0000256" key="1">
    <source>
        <dbReference type="SAM" id="MobiDB-lite"/>
    </source>
</evidence>
<gene>
    <name evidence="2" type="ORF">PISMIDRAFT_108827</name>
</gene>
<dbReference type="AlphaFoldDB" id="A0A0C9Y205"/>